<organism evidence="2 3">
    <name type="scientific">Massarina eburnea CBS 473.64</name>
    <dbReference type="NCBI Taxonomy" id="1395130"/>
    <lineage>
        <taxon>Eukaryota</taxon>
        <taxon>Fungi</taxon>
        <taxon>Dikarya</taxon>
        <taxon>Ascomycota</taxon>
        <taxon>Pezizomycotina</taxon>
        <taxon>Dothideomycetes</taxon>
        <taxon>Pleosporomycetidae</taxon>
        <taxon>Pleosporales</taxon>
        <taxon>Massarineae</taxon>
        <taxon>Massarinaceae</taxon>
        <taxon>Massarina</taxon>
    </lineage>
</organism>
<gene>
    <name evidence="2" type="ORF">P280DRAFT_39391</name>
</gene>
<keyword evidence="1" id="KW-0472">Membrane</keyword>
<sequence length="52" mass="5850">MVVTDSDVTVVLCIVFLVGVPMIYVALMYLPSFLEKRKRKNGPNHEQPSQDA</sequence>
<evidence type="ECO:0000313" key="3">
    <source>
        <dbReference type="Proteomes" id="UP000799753"/>
    </source>
</evidence>
<name>A0A6A6RYL1_9PLEO</name>
<proteinExistence type="predicted"/>
<protein>
    <submittedName>
        <fullName evidence="2">Uncharacterized protein</fullName>
    </submittedName>
</protein>
<reference evidence="2" key="1">
    <citation type="journal article" date="2020" name="Stud. Mycol.">
        <title>101 Dothideomycetes genomes: a test case for predicting lifestyles and emergence of pathogens.</title>
        <authorList>
            <person name="Haridas S."/>
            <person name="Albert R."/>
            <person name="Binder M."/>
            <person name="Bloem J."/>
            <person name="Labutti K."/>
            <person name="Salamov A."/>
            <person name="Andreopoulos B."/>
            <person name="Baker S."/>
            <person name="Barry K."/>
            <person name="Bills G."/>
            <person name="Bluhm B."/>
            <person name="Cannon C."/>
            <person name="Castanera R."/>
            <person name="Culley D."/>
            <person name="Daum C."/>
            <person name="Ezra D."/>
            <person name="Gonzalez J."/>
            <person name="Henrissat B."/>
            <person name="Kuo A."/>
            <person name="Liang C."/>
            <person name="Lipzen A."/>
            <person name="Lutzoni F."/>
            <person name="Magnuson J."/>
            <person name="Mondo S."/>
            <person name="Nolan M."/>
            <person name="Ohm R."/>
            <person name="Pangilinan J."/>
            <person name="Park H.-J."/>
            <person name="Ramirez L."/>
            <person name="Alfaro M."/>
            <person name="Sun H."/>
            <person name="Tritt A."/>
            <person name="Yoshinaga Y."/>
            <person name="Zwiers L.-H."/>
            <person name="Turgeon B."/>
            <person name="Goodwin S."/>
            <person name="Spatafora J."/>
            <person name="Crous P."/>
            <person name="Grigoriev I."/>
        </authorList>
    </citation>
    <scope>NUCLEOTIDE SEQUENCE</scope>
    <source>
        <strain evidence="2">CBS 473.64</strain>
    </source>
</reference>
<keyword evidence="1" id="KW-1133">Transmembrane helix</keyword>
<accession>A0A6A6RYL1</accession>
<feature type="transmembrane region" description="Helical" evidence="1">
    <location>
        <begin position="6"/>
        <end position="30"/>
    </location>
</feature>
<evidence type="ECO:0000256" key="1">
    <source>
        <dbReference type="SAM" id="Phobius"/>
    </source>
</evidence>
<evidence type="ECO:0000313" key="2">
    <source>
        <dbReference type="EMBL" id="KAF2639523.1"/>
    </source>
</evidence>
<keyword evidence="3" id="KW-1185">Reference proteome</keyword>
<dbReference type="Proteomes" id="UP000799753">
    <property type="component" value="Unassembled WGS sequence"/>
</dbReference>
<dbReference type="EMBL" id="MU006786">
    <property type="protein sequence ID" value="KAF2639523.1"/>
    <property type="molecule type" value="Genomic_DNA"/>
</dbReference>
<keyword evidence="1" id="KW-0812">Transmembrane</keyword>
<dbReference type="AlphaFoldDB" id="A0A6A6RYL1"/>